<keyword evidence="7" id="KW-0998">Cell outer membrane</keyword>
<comment type="similarity">
    <text evidence="2">Belongs to the OmpP1/FadL family.</text>
</comment>
<dbReference type="InterPro" id="IPR005017">
    <property type="entry name" value="OMPP1/FadL/TodX"/>
</dbReference>
<keyword evidence="4" id="KW-0812">Transmembrane</keyword>
<evidence type="ECO:0000256" key="3">
    <source>
        <dbReference type="ARBA" id="ARBA00022452"/>
    </source>
</evidence>
<keyword evidence="6" id="KW-0472">Membrane</keyword>
<dbReference type="GO" id="GO:0009279">
    <property type="term" value="C:cell outer membrane"/>
    <property type="evidence" value="ECO:0007669"/>
    <property type="project" value="UniProtKB-SubCell"/>
</dbReference>
<comment type="caution">
    <text evidence="9">The sequence shown here is derived from an EMBL/GenBank/DDBJ whole genome shotgun (WGS) entry which is preliminary data.</text>
</comment>
<evidence type="ECO:0000256" key="5">
    <source>
        <dbReference type="ARBA" id="ARBA00022729"/>
    </source>
</evidence>
<feature type="chain" id="PRO_5032452260" evidence="8">
    <location>
        <begin position="28"/>
        <end position="463"/>
    </location>
</feature>
<evidence type="ECO:0000256" key="8">
    <source>
        <dbReference type="SAM" id="SignalP"/>
    </source>
</evidence>
<dbReference type="Proteomes" id="UP000886339">
    <property type="component" value="Unassembled WGS sequence"/>
</dbReference>
<evidence type="ECO:0000256" key="2">
    <source>
        <dbReference type="ARBA" id="ARBA00008163"/>
    </source>
</evidence>
<dbReference type="PANTHER" id="PTHR35093:SF3">
    <property type="entry name" value="LONG-CHAIN FATTY ACID TRANSPORT PROTEIN"/>
    <property type="match status" value="1"/>
</dbReference>
<organism evidence="9">
    <name type="scientific">Thiolapillus brandeum</name>
    <dbReference type="NCBI Taxonomy" id="1076588"/>
    <lineage>
        <taxon>Bacteria</taxon>
        <taxon>Pseudomonadati</taxon>
        <taxon>Pseudomonadota</taxon>
        <taxon>Gammaproteobacteria</taxon>
        <taxon>Chromatiales</taxon>
        <taxon>Sedimenticolaceae</taxon>
        <taxon>Thiolapillus</taxon>
    </lineage>
</organism>
<accession>A0A831RU49</accession>
<dbReference type="AlphaFoldDB" id="A0A831RU49"/>
<sequence>MRKTPIRKPLGLLIGSILTTTAFNVQSAGFAIIENSASGMGNAFAGAAAVAEDASTVYFNPAGLTNLSGSQLVAAGHIIVPGADFSNRGSYVNPSLTGGAPIAGSLSGANDDGGETAFVPNLYYATQIDDQWFAGVGVNAPFGLATKYDDDWVGRYHAIRSEIKTININPSIAYKLNERISLGGGVSAQYISATLSNNVDFGTICYGLEAQIPQLPDGTCAAAGMMPTGSDGYAKVKGTDWSFGFNLGAMINFTDHTRVGLAYRSNIKQNLEGSADFRVPAGFQAILDMGIPLFSNTSATADVDLPESASVSLYHAFNDQWAVLADATWTKWSRFDELVIKYGNPAQPDTVQPENWDNNMRYSLGATYSPSQKWIFRAGWAYDETPISRTKDRTPRIPGNDRTWVALGLGYRMSDSLSLDAAYSHLFIDDTKMDALDHSTGHQLIGTYESDVDIFSAQLNYKF</sequence>
<keyword evidence="5 8" id="KW-0732">Signal</keyword>
<dbReference type="Gene3D" id="2.40.160.60">
    <property type="entry name" value="Outer membrane protein transport protein (OMPP1/FadL/TodX)"/>
    <property type="match status" value="1"/>
</dbReference>
<evidence type="ECO:0000256" key="6">
    <source>
        <dbReference type="ARBA" id="ARBA00023136"/>
    </source>
</evidence>
<reference evidence="9" key="1">
    <citation type="journal article" date="2020" name="mSystems">
        <title>Genome- and Community-Level Interaction Insights into Carbon Utilization and Element Cycling Functions of Hydrothermarchaeota in Hydrothermal Sediment.</title>
        <authorList>
            <person name="Zhou Z."/>
            <person name="Liu Y."/>
            <person name="Xu W."/>
            <person name="Pan J."/>
            <person name="Luo Z.H."/>
            <person name="Li M."/>
        </authorList>
    </citation>
    <scope>NUCLEOTIDE SEQUENCE [LARGE SCALE GENOMIC DNA]</scope>
    <source>
        <strain evidence="9">HyVt-458</strain>
    </source>
</reference>
<dbReference type="Pfam" id="PF03349">
    <property type="entry name" value="Toluene_X"/>
    <property type="match status" value="1"/>
</dbReference>
<proteinExistence type="inferred from homology"/>
<evidence type="ECO:0000256" key="1">
    <source>
        <dbReference type="ARBA" id="ARBA00004571"/>
    </source>
</evidence>
<evidence type="ECO:0000313" key="9">
    <source>
        <dbReference type="EMBL" id="HEC05904.1"/>
    </source>
</evidence>
<gene>
    <name evidence="9" type="ORF">ENJ12_03580</name>
</gene>
<name>A0A831RU49_9GAMM</name>
<feature type="signal peptide" evidence="8">
    <location>
        <begin position="1"/>
        <end position="27"/>
    </location>
</feature>
<evidence type="ECO:0000256" key="4">
    <source>
        <dbReference type="ARBA" id="ARBA00022692"/>
    </source>
</evidence>
<comment type="subcellular location">
    <subcellularLocation>
        <location evidence="1">Cell outer membrane</location>
        <topology evidence="1">Multi-pass membrane protein</topology>
    </subcellularLocation>
</comment>
<dbReference type="SUPFAM" id="SSF56935">
    <property type="entry name" value="Porins"/>
    <property type="match status" value="1"/>
</dbReference>
<dbReference type="GO" id="GO:0015483">
    <property type="term" value="F:long-chain fatty acid transporting porin activity"/>
    <property type="evidence" value="ECO:0007669"/>
    <property type="project" value="TreeGrafter"/>
</dbReference>
<dbReference type="PANTHER" id="PTHR35093">
    <property type="entry name" value="OUTER MEMBRANE PROTEIN NMB0088-RELATED"/>
    <property type="match status" value="1"/>
</dbReference>
<protein>
    <submittedName>
        <fullName evidence="9">Hydrocarbon degradation protein</fullName>
    </submittedName>
</protein>
<dbReference type="EMBL" id="DRLF01000134">
    <property type="protein sequence ID" value="HEC05904.1"/>
    <property type="molecule type" value="Genomic_DNA"/>
</dbReference>
<evidence type="ECO:0000256" key="7">
    <source>
        <dbReference type="ARBA" id="ARBA00023237"/>
    </source>
</evidence>
<keyword evidence="3" id="KW-1134">Transmembrane beta strand</keyword>